<reference evidence="1 2" key="1">
    <citation type="submission" date="2015-09" db="EMBL/GenBank/DDBJ databases">
        <authorList>
            <consortium name="Pathogen Informatics"/>
        </authorList>
    </citation>
    <scope>NUCLEOTIDE SEQUENCE [LARGE SCALE GENOMIC DNA]</scope>
    <source>
        <strain evidence="1 2">2789STDY5608887</strain>
    </source>
</reference>
<protein>
    <submittedName>
        <fullName evidence="1">Uncharacterized protein</fullName>
    </submittedName>
</protein>
<dbReference type="Proteomes" id="UP000095453">
    <property type="component" value="Unassembled WGS sequence"/>
</dbReference>
<accession>A0A173VVZ7</accession>
<evidence type="ECO:0000313" key="2">
    <source>
        <dbReference type="Proteomes" id="UP000095453"/>
    </source>
</evidence>
<gene>
    <name evidence="1" type="ORF">ERS852444_03601</name>
</gene>
<name>A0A173VVZ7_9FIRM</name>
<dbReference type="RefSeq" id="WP_275957755.1">
    <property type="nucleotide sequence ID" value="NZ_CABJFX010000039.1"/>
</dbReference>
<evidence type="ECO:0000313" key="1">
    <source>
        <dbReference type="EMBL" id="CUN31432.1"/>
    </source>
</evidence>
<organism evidence="1 2">
    <name type="scientific">Roseburia inulinivorans</name>
    <dbReference type="NCBI Taxonomy" id="360807"/>
    <lineage>
        <taxon>Bacteria</taxon>
        <taxon>Bacillati</taxon>
        <taxon>Bacillota</taxon>
        <taxon>Clostridia</taxon>
        <taxon>Lachnospirales</taxon>
        <taxon>Lachnospiraceae</taxon>
        <taxon>Roseburia</taxon>
    </lineage>
</organism>
<dbReference type="EMBL" id="CYXX01000054">
    <property type="protein sequence ID" value="CUN31432.1"/>
    <property type="molecule type" value="Genomic_DNA"/>
</dbReference>
<dbReference type="AlphaFoldDB" id="A0A173VVZ7"/>
<sequence>MNLQRKPLEFYNLIKKKVNDEEVFHSFSMDDKNGNCNTILSYSR</sequence>
<proteinExistence type="predicted"/>